<organism evidence="6 7">
    <name type="scientific">Molorchus minor</name>
    <dbReference type="NCBI Taxonomy" id="1323400"/>
    <lineage>
        <taxon>Eukaryota</taxon>
        <taxon>Metazoa</taxon>
        <taxon>Ecdysozoa</taxon>
        <taxon>Arthropoda</taxon>
        <taxon>Hexapoda</taxon>
        <taxon>Insecta</taxon>
        <taxon>Pterygota</taxon>
        <taxon>Neoptera</taxon>
        <taxon>Endopterygota</taxon>
        <taxon>Coleoptera</taxon>
        <taxon>Polyphaga</taxon>
        <taxon>Cucujiformia</taxon>
        <taxon>Chrysomeloidea</taxon>
        <taxon>Cerambycidae</taxon>
        <taxon>Lamiinae</taxon>
        <taxon>Monochamini</taxon>
        <taxon>Molorchus</taxon>
    </lineage>
</organism>
<comment type="caution">
    <text evidence="6">The sequence shown here is derived from an EMBL/GenBank/DDBJ whole genome shotgun (WGS) entry which is preliminary data.</text>
</comment>
<comment type="pathway">
    <text evidence="1">Cofactor biosynthesis; NAD(+) biosynthesis.</text>
</comment>
<dbReference type="Pfam" id="PF17767">
    <property type="entry name" value="NAPRTase_N"/>
    <property type="match status" value="1"/>
</dbReference>
<evidence type="ECO:0000259" key="5">
    <source>
        <dbReference type="Pfam" id="PF17767"/>
    </source>
</evidence>
<dbReference type="SUPFAM" id="SSF54675">
    <property type="entry name" value="Nicotinate/Quinolinate PRTase N-terminal domain-like"/>
    <property type="match status" value="1"/>
</dbReference>
<dbReference type="InterPro" id="IPR007229">
    <property type="entry name" value="Nic_PRibTrfase-Fam"/>
</dbReference>
<gene>
    <name evidence="6" type="ORF">NQ317_019226</name>
</gene>
<proteinExistence type="inferred from homology"/>
<accession>A0ABQ9JR69</accession>
<dbReference type="Proteomes" id="UP001162164">
    <property type="component" value="Unassembled WGS sequence"/>
</dbReference>
<dbReference type="PANTHER" id="PTHR11098:SF1">
    <property type="entry name" value="NICOTINATE PHOSPHORIBOSYLTRANSFERASE"/>
    <property type="match status" value="1"/>
</dbReference>
<evidence type="ECO:0000313" key="6">
    <source>
        <dbReference type="EMBL" id="KAJ8980731.1"/>
    </source>
</evidence>
<sequence length="99" mass="11583">MSETQDNINGKRLGQNGIVQPLLTDLYQITMAYAYWKSGKTKDHAVFDLFFRKNPFQGEFTIFAGLEECLKFLNKFHYSNSDIKYLKETLPPSIEEDFF</sequence>
<dbReference type="PANTHER" id="PTHR11098">
    <property type="entry name" value="NICOTINATE PHOSPHORIBOSYLTRANSFERASE"/>
    <property type="match status" value="1"/>
</dbReference>
<evidence type="ECO:0000313" key="7">
    <source>
        <dbReference type="Proteomes" id="UP001162164"/>
    </source>
</evidence>
<protein>
    <recommendedName>
        <fullName evidence="5">Nicotinate phosphoribosyltransferase N-terminal domain-containing protein</fullName>
    </recommendedName>
</protein>
<reference evidence="6" key="1">
    <citation type="journal article" date="2023" name="Insect Mol. Biol.">
        <title>Genome sequencing provides insights into the evolution of gene families encoding plant cell wall-degrading enzymes in longhorned beetles.</title>
        <authorList>
            <person name="Shin N.R."/>
            <person name="Okamura Y."/>
            <person name="Kirsch R."/>
            <person name="Pauchet Y."/>
        </authorList>
    </citation>
    <scope>NUCLEOTIDE SEQUENCE</scope>
    <source>
        <strain evidence="6">MMC_N1</strain>
    </source>
</reference>
<evidence type="ECO:0000256" key="3">
    <source>
        <dbReference type="ARBA" id="ARBA00022642"/>
    </source>
</evidence>
<dbReference type="Gene3D" id="3.20.140.10">
    <property type="entry name" value="nicotinate phosphoribosyltransferase"/>
    <property type="match status" value="1"/>
</dbReference>
<evidence type="ECO:0000256" key="2">
    <source>
        <dbReference type="ARBA" id="ARBA00010897"/>
    </source>
</evidence>
<comment type="similarity">
    <text evidence="2">Belongs to the NAPRTase family.</text>
</comment>
<evidence type="ECO:0000256" key="4">
    <source>
        <dbReference type="ARBA" id="ARBA00048668"/>
    </source>
</evidence>
<dbReference type="EMBL" id="JAPWTJ010000240">
    <property type="protein sequence ID" value="KAJ8980731.1"/>
    <property type="molecule type" value="Genomic_DNA"/>
</dbReference>
<dbReference type="InterPro" id="IPR040727">
    <property type="entry name" value="NAPRTase_N"/>
</dbReference>
<feature type="domain" description="Nicotinate phosphoribosyltransferase N-terminal" evidence="5">
    <location>
        <begin position="22"/>
        <end position="99"/>
    </location>
</feature>
<keyword evidence="3" id="KW-0662">Pyridine nucleotide biosynthesis</keyword>
<keyword evidence="7" id="KW-1185">Reference proteome</keyword>
<comment type="catalytic activity">
    <reaction evidence="4">
        <text>5-phospho-alpha-D-ribose 1-diphosphate + nicotinate + ATP + H2O = nicotinate beta-D-ribonucleotide + ADP + phosphate + diphosphate</text>
        <dbReference type="Rhea" id="RHEA:36163"/>
        <dbReference type="ChEBI" id="CHEBI:15377"/>
        <dbReference type="ChEBI" id="CHEBI:30616"/>
        <dbReference type="ChEBI" id="CHEBI:32544"/>
        <dbReference type="ChEBI" id="CHEBI:33019"/>
        <dbReference type="ChEBI" id="CHEBI:43474"/>
        <dbReference type="ChEBI" id="CHEBI:57502"/>
        <dbReference type="ChEBI" id="CHEBI:58017"/>
        <dbReference type="ChEBI" id="CHEBI:456216"/>
        <dbReference type="EC" id="6.3.4.21"/>
    </reaction>
</comment>
<evidence type="ECO:0000256" key="1">
    <source>
        <dbReference type="ARBA" id="ARBA00004790"/>
    </source>
</evidence>
<name>A0ABQ9JR69_9CUCU</name>